<feature type="non-terminal residue" evidence="4">
    <location>
        <position position="1"/>
    </location>
</feature>
<keyword evidence="2" id="KW-0472">Membrane</keyword>
<keyword evidence="2" id="KW-1133">Transmembrane helix</keyword>
<dbReference type="GO" id="GO:0006113">
    <property type="term" value="P:fermentation"/>
    <property type="evidence" value="ECO:0007669"/>
    <property type="project" value="InterPro"/>
</dbReference>
<feature type="domain" description="Bridge-like lipid transfer protein family member 1 C-terminal" evidence="3">
    <location>
        <begin position="3360"/>
        <end position="3819"/>
    </location>
</feature>
<accession>A0A8J4PMU7</accession>
<feature type="compositionally biased region" description="Low complexity" evidence="1">
    <location>
        <begin position="2330"/>
        <end position="2343"/>
    </location>
</feature>
<feature type="region of interest" description="Disordered" evidence="1">
    <location>
        <begin position="3708"/>
        <end position="3736"/>
    </location>
</feature>
<feature type="compositionally biased region" description="Low complexity" evidence="1">
    <location>
        <begin position="2077"/>
        <end position="2106"/>
    </location>
</feature>
<gene>
    <name evidence="4" type="ORF">CYY_008551</name>
</gene>
<dbReference type="SMART" id="SM01220">
    <property type="entry name" value="FSA_C"/>
    <property type="match status" value="1"/>
</dbReference>
<evidence type="ECO:0000259" key="3">
    <source>
        <dbReference type="SMART" id="SM01220"/>
    </source>
</evidence>
<feature type="compositionally biased region" description="Polar residues" evidence="1">
    <location>
        <begin position="2987"/>
        <end position="3016"/>
    </location>
</feature>
<comment type="caution">
    <text evidence="4">The sequence shown here is derived from an EMBL/GenBank/DDBJ whole genome shotgun (WGS) entry which is preliminary data.</text>
</comment>
<feature type="region of interest" description="Disordered" evidence="1">
    <location>
        <begin position="1930"/>
        <end position="1965"/>
    </location>
</feature>
<feature type="region of interest" description="Disordered" evidence="1">
    <location>
        <begin position="766"/>
        <end position="794"/>
    </location>
</feature>
<keyword evidence="5" id="KW-1185">Reference proteome</keyword>
<feature type="compositionally biased region" description="Polar residues" evidence="1">
    <location>
        <begin position="3708"/>
        <end position="3723"/>
    </location>
</feature>
<dbReference type="Pfam" id="PF21678">
    <property type="entry name" value="Csf1_N"/>
    <property type="match status" value="1"/>
</dbReference>
<feature type="compositionally biased region" description="Low complexity" evidence="1">
    <location>
        <begin position="3724"/>
        <end position="3736"/>
    </location>
</feature>
<feature type="compositionally biased region" description="Low complexity" evidence="1">
    <location>
        <begin position="3122"/>
        <end position="3132"/>
    </location>
</feature>
<feature type="compositionally biased region" description="Polar residues" evidence="1">
    <location>
        <begin position="1241"/>
        <end position="1250"/>
    </location>
</feature>
<feature type="compositionally biased region" description="Low complexity" evidence="1">
    <location>
        <begin position="144"/>
        <end position="176"/>
    </location>
</feature>
<reference evidence="4" key="1">
    <citation type="submission" date="2020-01" db="EMBL/GenBank/DDBJ databases">
        <title>Development of genomics and gene disruption for Polysphondylium violaceum indicates a role for the polyketide synthase stlB in stalk morphogenesis.</title>
        <authorList>
            <person name="Narita B."/>
            <person name="Kawabe Y."/>
            <person name="Kin K."/>
            <person name="Saito T."/>
            <person name="Gibbs R."/>
            <person name="Kuspa A."/>
            <person name="Muzny D."/>
            <person name="Queller D."/>
            <person name="Richards S."/>
            <person name="Strassman J."/>
            <person name="Sucgang R."/>
            <person name="Worley K."/>
            <person name="Schaap P."/>
        </authorList>
    </citation>
    <scope>NUCLEOTIDE SEQUENCE</scope>
    <source>
        <strain evidence="4">QSvi11</strain>
    </source>
</reference>
<dbReference type="OrthoDB" id="17946at2759"/>
<dbReference type="InterPro" id="IPR048636">
    <property type="entry name" value="Csf1_N"/>
</dbReference>
<feature type="region of interest" description="Disordered" evidence="1">
    <location>
        <begin position="2427"/>
        <end position="2457"/>
    </location>
</feature>
<feature type="region of interest" description="Disordered" evidence="1">
    <location>
        <begin position="144"/>
        <end position="184"/>
    </location>
</feature>
<dbReference type="InterPro" id="IPR056742">
    <property type="entry name" value="BLTP1_C"/>
</dbReference>
<feature type="compositionally biased region" description="Acidic residues" evidence="1">
    <location>
        <begin position="1259"/>
        <end position="1272"/>
    </location>
</feature>
<evidence type="ECO:0000313" key="5">
    <source>
        <dbReference type="Proteomes" id="UP000695562"/>
    </source>
</evidence>
<feature type="compositionally biased region" description="Low complexity" evidence="1">
    <location>
        <begin position="2433"/>
        <end position="2452"/>
    </location>
</feature>
<dbReference type="Proteomes" id="UP000695562">
    <property type="component" value="Unassembled WGS sequence"/>
</dbReference>
<dbReference type="PANTHER" id="PTHR32085">
    <property type="entry name" value="PROTEIN CSF1"/>
    <property type="match status" value="1"/>
</dbReference>
<feature type="region of interest" description="Disordered" evidence="1">
    <location>
        <begin position="2931"/>
        <end position="2963"/>
    </location>
</feature>
<evidence type="ECO:0000256" key="2">
    <source>
        <dbReference type="SAM" id="Phobius"/>
    </source>
</evidence>
<feature type="compositionally biased region" description="Low complexity" evidence="1">
    <location>
        <begin position="3303"/>
        <end position="3313"/>
    </location>
</feature>
<feature type="compositionally biased region" description="Polar residues" evidence="1">
    <location>
        <begin position="2944"/>
        <end position="2963"/>
    </location>
</feature>
<feature type="region of interest" description="Disordered" evidence="1">
    <location>
        <begin position="2132"/>
        <end position="2170"/>
    </location>
</feature>
<dbReference type="EMBL" id="AJWJ01000537">
    <property type="protein sequence ID" value="KAF2070128.1"/>
    <property type="molecule type" value="Genomic_DNA"/>
</dbReference>
<feature type="region of interest" description="Disordered" evidence="1">
    <location>
        <begin position="3122"/>
        <end position="3141"/>
    </location>
</feature>
<protein>
    <recommendedName>
        <fullName evidence="3">Bridge-like lipid transfer protein family member 1 C-terminal domain-containing protein</fullName>
    </recommendedName>
</protein>
<feature type="region of interest" description="Disordered" evidence="1">
    <location>
        <begin position="2330"/>
        <end position="2354"/>
    </location>
</feature>
<proteinExistence type="predicted"/>
<dbReference type="InterPro" id="IPR029636">
    <property type="entry name" value="Csf1"/>
</dbReference>
<feature type="region of interest" description="Disordered" evidence="1">
    <location>
        <begin position="1235"/>
        <end position="1272"/>
    </location>
</feature>
<organism evidence="4 5">
    <name type="scientific">Polysphondylium violaceum</name>
    <dbReference type="NCBI Taxonomy" id="133409"/>
    <lineage>
        <taxon>Eukaryota</taxon>
        <taxon>Amoebozoa</taxon>
        <taxon>Evosea</taxon>
        <taxon>Eumycetozoa</taxon>
        <taxon>Dictyostelia</taxon>
        <taxon>Dictyosteliales</taxon>
        <taxon>Dictyosteliaceae</taxon>
        <taxon>Polysphondylium</taxon>
    </lineage>
</organism>
<sequence>MDLVDYVYFIVFSAVFALFLMYLMFLSSISFGFIVSKLVSTFVMPKDTFLRINSFHLSVMTGKIVFKGLKLATKNTCIRVVEGSITFRFWRKKIRQSVYLNDDSPCRIGIELSGLEFLVYNNSFKYDYIQDILEKKKNGMPFNINVNSNSSSNNTTSNVSKGNNTNNSNDNDSQCSNEDKKNDQVPPMVSVRDFVIPRFYRMFSATSFIIRKGCVMLSNPELPTMLVVLFDKGTGLYTIDSARSIDLDYYRQITTLDLVNTKINLTTNKDYNGEEELYVDRPQKEDFASYAFESFKSVFKDIKFTFIDTDENYETSDLPRRRGGEARQSRGENLVDYGKYTEILTSPQIHVNYYCDVAGPVPPGAEHATFKEFLAPQWGAELNLHTTTIVYGPWADRNRVLLQKFFLPTDYETHKLYKPVVGEPRQYAKFKLQMNFSKNSIFRIPFRELSKDLGLSADEIANKKSGWIDIRMEDNSSFICSTPLTVHKASGSDMEISVVLNRVTIKTSLTNTTFLACTSFTMLARVTFPIVWNHLTEWNCSFNLQEPQMFLLSDVFTLFKDLGNDWSAGEPLDISMFVPKNFTFDLSFSDFRLYCNANEQNIINIPNNLEENAHYVFTGPHLHANLVLPFHSFQSPKQEITFDVSIHQLSLRLILPVYNTIRQHLEDIDVEASNEYFYNGTGAPHTNSGASQFIFCEDFSLNGKYLYYQKVDPSYLNSVVLNIVGKNPTVKLFGFYVRYFLFLKNNFFGYTSHIINLDKYKDNIKKEKQKEEQGDTAHDDNGGDPEKREDQEDESNGLEIYVSLQLLDAMVYLPIGLYSSKQQATVGLNEFLLEIRYLPTYLDLYADFSPLVINIPITDSEEAKNVDHSIDILNRYIQINDFTFKLHFLYGPKPLVANYADFVNVHIGTVTGNVLISQLTCLGIWLENFSFHTGNKDNALSTKLVSKINPVYSLMNLQVNTISLYIYSSEHITEIRLSQGVKMHSNTLIDPLSHSKTVLEIPEISFKHLVPYSKSNDYRQHRLQPHHHHHHHAQNNQKRNKKWAEVGELKIAVNISIYNKEPNWEIDAEKQRVFLETHDSESKLLSFLWEDEDDFEELVKQSQLEQQWFENQNPNKGTKTKKKATGTVLNNTLFSPIHNPVGSKLSTEISPSMISSSTLTPLSAGKKTNSFLYPIGTSSHNNMLKWTTTNPNSSPLGMTGGVSSYDIFSAAVVNSSSNNQLRNSKSNLDISQYEDTDLSSDNDQYQTPESSLHDGPTISDDDHELSPDDDDQDALYATTKSAFLKESNMSTATNMGSMNQYQNQNPLGSSMNDPLRASASTNNLKNILKNRNVEESQQQPFDDNPVKRRNHLASFNPHIVALRNYLRLYFFNSTRARMAAFGSTSKHSSFVECTHQRQTKSSYNSNNLFGNPHESIHNLATDSIHSSYMDYLSSELPIDQIPFIPKRTKSKKLIISPHYQPMGHAHDDKDQHQCTYGQDTCSTTIFIDSMRDIELFATPVIVNILEELVESFIAKDPSIDYMLDYFQLKTISQQFKVKKFLHNQVKLNIFIHKFNLNWIQSLSISPLSPNFEGKNDNSINNNNNNKEKSRNENVELYTTEIQLESIQFFLSTCSKQSSKPQQQQIDNTQQLLPKEEFCLFHTKFNVKSLHGCMRYHNEQNVGTAGKTTAKSKENIYSIPSEILSKYHSKSFTNQIVVASLSAEGIKLKGKIMDDQQAGQVANNIPSGAFKVWIGQIAVNSTPNSPAILFRVVNTWIAHISALVSVFGRYQELWSRRMQTLIAELFRAKSRSLGAFDKNNDLNYLRDKLDFISPEFKEIIGDEAIIHRLGWEDISKLRHFLTRFAERPLIDQVVGNVTLDEAQDSYLIFQELINEIYETDEGGDLIHLFQSPLIKKAFIPEPGDNTKLDIDLQFAFEGISLVVNNSNNCNHSSGNSSSNPKTSSTTSTTTNTTSNSNAANNNNNSNSNNFVNQLAIGRVSGGAIAQYEYESHSDVLSKSSSPKSSVNINFFSSCKQVLLKISPDLISFIQNTLLVIQSSDVEVLKGEELILGSHEWKEAIKPSTSRDFHSKNPVSPASSSVRSNTVLSSIDESSNEGSSSTPLTTNPPLSPSRSKHVKRETSPNLNLIASAAQQQMKAQNPPVPTLNLNTESEEQQKKKNKRNIQSQKNGTKTIITVHGHFSFEEIHCRALSSNNGTLRMVLHNLSFIFNEFGSGSKKTQSDGSRPNGDYIDMIHSCIFSIPDIELHLLDHNSTDTNKPIFGITVKNLALNEVLFKIGKKKTRQTQSGKREDYIDFSLKYDLFLTFSQAILPFKMSHQFLPKLRGFLTEWTPPSKNSSPTTSPTQMKKNSIAGGANTNNMSLKDVKFPPLRIKLDLYDILISTDAISSLPVKYNISRITTSISQFSPNEMEFNIQLHQHQITFVSIKSNPSTATNGNSNTKPTTNSNTNSSPKENIELTKEPFTFPKIRAFGSIKNKPSKDKIDLLCNLEIGYLQNTLSIDLLQNILVLRTTLSKEIDDLLGVYINFAEKKQQQQQQQQQKLTLQPINQTESIFSKVNYNCSLTLRGFDFLFINNSASLLLSCGTISVKVLYSQRNNLSTTKLLSHNNTLNWKVGLQDISLILSDPTLTLVKNQPHMNAHTRVQKMKSQIWGGILTDIALQSFPFGGANKQKPAPLISKSSNIFEKAWVSINKTVVTLQPWAIDKATDLWIYYFNAYQNTQSKLSKISMAKRKQAVQKAFNSIPSSLPIKETNLTLHITIVDTNIVIPLTLVDGQPQPKIVRSKSQQHNDLTCSALVISLKTFSLYGVALKNKKLLLTSPKNISKSTTAIDQHPMKVIGDCKFSKFSFQFVDGYHPSKIHAIHMLPSVNRGVIESGDCQMTGLFSTHLVQLFVQLNTTGIFLHLDTNLMSYIIQFQDLIYLGQEKIKKINQEEQEKKLQEQQTQSSSRLKTPSPQRISATPSTSTNAEYKLEIEFTLNTSAGEARLTKQGSYDDTSSTIDNNPSLYSSFDHNTSPPLSSHHKDPLEEPFQQCFLLPPISVSATHVLIPRPNGNGSNSSNNLLAATVVDLPPISSGGTAPSSSKSETNILMVLESQEIRLTPFFANFLQELIANTPESTIAAQYSQQAATASPTNNEEEMATPGSTTFSIRINPLKLLLNSFDSTLAILEVGTMDIFLSSIKKKSSSTNRQVLLMNGTINLNTILLKMVHLGSSEERMGFIIRSIKGNVGTAHGITSQGPLVSVLLNCDNSHGYFNIKYLDEVILFVNQWIPTPNTNEKKIVISPLLDRKNIPVPSTPTDERKSTPSTPSSSTTATKKKPQFYVSLKIGSFGLDLDFLPVSRFNLLIENICGIYSPLSEEQDNKMMSLEQNQYDLINSLFFVTCYTGPISISCHGKLDGNLDLEGVILCGERKLYKVSNTVNMWTFQVSPTRVSFDFNQSEILELRSGDIVAKFSDLPIENSASNQRNINAELNCSMLQLQLSCETITSVLEITKRINEAIQEKIQSAKQNIILHGRNSSIFKRSTPTTSPLNSPVLTARSASMESISGGPVDKLILGQIKVKGSYFTILLFGYSIQDPTWISFNLDSYQLILDQSRKRNDEIHRQLSILLGNNHISKMVEDYQNNPNNTNWNRNDPFSRASIETKIIKIPVSSLIMYSTERTNSKIEYYYLTEFTDSIVISVNLNLYADLREIVQTYIDVLATSPAPVTNSPKSLTTSQTIKQKSNSNTIDDTSSVSSISKDKDAKMRKDLKSNRIFIEKKFQLSPTLNVLGEFTPKITTVFGWLGIKDINYTIPFYTHIGLTDNLENVLNQFLNFSIILNQNQIIQNIIII</sequence>
<feature type="compositionally biased region" description="Basic and acidic residues" evidence="1">
    <location>
        <begin position="766"/>
        <end position="790"/>
    </location>
</feature>
<feature type="transmembrane region" description="Helical" evidence="2">
    <location>
        <begin position="6"/>
        <end position="36"/>
    </location>
</feature>
<dbReference type="PANTHER" id="PTHR32085:SF3">
    <property type="entry name" value="PROTEIN CSF1"/>
    <property type="match status" value="1"/>
</dbReference>
<feature type="region of interest" description="Disordered" evidence="1">
    <location>
        <begin position="1293"/>
        <end position="1313"/>
    </location>
</feature>
<feature type="region of interest" description="Disordered" evidence="1">
    <location>
        <begin position="2986"/>
        <end position="3022"/>
    </location>
</feature>
<evidence type="ECO:0000313" key="4">
    <source>
        <dbReference type="EMBL" id="KAF2070128.1"/>
    </source>
</evidence>
<name>A0A8J4PMU7_9MYCE</name>
<feature type="region of interest" description="Disordered" evidence="1">
    <location>
        <begin position="2061"/>
        <end position="2119"/>
    </location>
</feature>
<keyword evidence="2" id="KW-0812">Transmembrane</keyword>
<feature type="region of interest" description="Disordered" evidence="1">
    <location>
        <begin position="3291"/>
        <end position="3314"/>
    </location>
</feature>
<dbReference type="GO" id="GO:0016020">
    <property type="term" value="C:membrane"/>
    <property type="evidence" value="ECO:0007669"/>
    <property type="project" value="InterPro"/>
</dbReference>
<evidence type="ECO:0000256" key="1">
    <source>
        <dbReference type="SAM" id="MobiDB-lite"/>
    </source>
</evidence>